<accession>B3EIH9</accession>
<dbReference type="KEGG" id="cli:Clim_2471"/>
<dbReference type="HOGENOM" id="CLU_094233_0_0_10"/>
<dbReference type="InterPro" id="IPR014960">
    <property type="entry name" value="DUF1828"/>
</dbReference>
<evidence type="ECO:0000259" key="1">
    <source>
        <dbReference type="Pfam" id="PF08861"/>
    </source>
</evidence>
<name>B3EIH9_CHLL2</name>
<protein>
    <recommendedName>
        <fullName evidence="1">DUF1828 domain-containing protein</fullName>
    </recommendedName>
</protein>
<proteinExistence type="predicted"/>
<dbReference type="Proteomes" id="UP000008841">
    <property type="component" value="Chromosome"/>
</dbReference>
<sequence>MMTIDVDILQKTLCDAMCGEVRVREKTPEILAVDTPFTFPDGDQYQLYIKVLPGGILRLTDMGHTLMHLSYEHDIDRFREGTRGMLFDKIKSETSVDEREGALCIDSSPDHLAIDIFRLGQAITSISDLGFLKRSRVDSTFYDDLRESLFRVVPAEKVKKDYLYEGMDNASDYPIDYWIEGREAPVFLFGIPNRDKAKTVTIILEHLLRANAAFESILVFSDQSSLPRADLARLTNVSDTMISSLDAESDFRRKLEKKAQLN</sequence>
<dbReference type="RefSeq" id="WP_012467355.1">
    <property type="nucleotide sequence ID" value="NC_010803.1"/>
</dbReference>
<feature type="domain" description="DUF1828" evidence="1">
    <location>
        <begin position="35"/>
        <end position="126"/>
    </location>
</feature>
<gene>
    <name evidence="2" type="ordered locus">Clim_2471</name>
</gene>
<organism evidence="2 3">
    <name type="scientific">Chlorobium limicola (strain DSM 245 / NBRC 103803 / 6330)</name>
    <dbReference type="NCBI Taxonomy" id="290315"/>
    <lineage>
        <taxon>Bacteria</taxon>
        <taxon>Pseudomonadati</taxon>
        <taxon>Chlorobiota</taxon>
        <taxon>Chlorobiia</taxon>
        <taxon>Chlorobiales</taxon>
        <taxon>Chlorobiaceae</taxon>
        <taxon>Chlorobium/Pelodictyon group</taxon>
        <taxon>Chlorobium</taxon>
    </lineage>
</organism>
<dbReference type="EMBL" id="CP001097">
    <property type="protein sequence ID" value="ACD91491.1"/>
    <property type="molecule type" value="Genomic_DNA"/>
</dbReference>
<dbReference type="AlphaFoldDB" id="B3EIH9"/>
<reference evidence="2 3" key="1">
    <citation type="submission" date="2008-05" db="EMBL/GenBank/DDBJ databases">
        <title>Complete sequence of Chlorobium limicola DSM 245.</title>
        <authorList>
            <consortium name="US DOE Joint Genome Institute"/>
            <person name="Lucas S."/>
            <person name="Copeland A."/>
            <person name="Lapidus A."/>
            <person name="Glavina del Rio T."/>
            <person name="Dalin E."/>
            <person name="Tice H."/>
            <person name="Bruce D."/>
            <person name="Goodwin L."/>
            <person name="Pitluck S."/>
            <person name="Schmutz J."/>
            <person name="Larimer F."/>
            <person name="Land M."/>
            <person name="Hauser L."/>
            <person name="Kyrpides N."/>
            <person name="Ovchinnikova G."/>
            <person name="Zhao F."/>
            <person name="Li T."/>
            <person name="Liu Z."/>
            <person name="Overmann J."/>
            <person name="Bryant D.A."/>
            <person name="Richardson P."/>
        </authorList>
    </citation>
    <scope>NUCLEOTIDE SEQUENCE [LARGE SCALE GENOMIC DNA]</scope>
    <source>
        <strain evidence="3">DSM 245 / NBRC 103803 / 6330</strain>
    </source>
</reference>
<dbReference type="Pfam" id="PF08861">
    <property type="entry name" value="DUF1828"/>
    <property type="match status" value="1"/>
</dbReference>
<evidence type="ECO:0000313" key="2">
    <source>
        <dbReference type="EMBL" id="ACD91491.1"/>
    </source>
</evidence>
<evidence type="ECO:0000313" key="3">
    <source>
        <dbReference type="Proteomes" id="UP000008841"/>
    </source>
</evidence>
<dbReference type="eggNOG" id="ENOG50338Y2">
    <property type="taxonomic scope" value="Bacteria"/>
</dbReference>